<dbReference type="GO" id="GO:0032050">
    <property type="term" value="F:clathrin heavy chain binding"/>
    <property type="evidence" value="ECO:0007669"/>
    <property type="project" value="TreeGrafter"/>
</dbReference>
<feature type="coiled-coil region" evidence="8">
    <location>
        <begin position="114"/>
        <end position="144"/>
    </location>
</feature>
<comment type="similarity">
    <text evidence="3 7">Belongs to the clathrin light chain family.</text>
</comment>
<keyword evidence="6 7" id="KW-0968">Cytoplasmic vesicle</keyword>
<dbReference type="Proteomes" id="UP000541444">
    <property type="component" value="Unassembled WGS sequence"/>
</dbReference>
<dbReference type="GO" id="GO:0030132">
    <property type="term" value="C:clathrin coat of coated pit"/>
    <property type="evidence" value="ECO:0007669"/>
    <property type="project" value="InterPro"/>
</dbReference>
<feature type="region of interest" description="Disordered" evidence="9">
    <location>
        <begin position="1"/>
        <end position="28"/>
    </location>
</feature>
<feature type="compositionally biased region" description="Polar residues" evidence="9">
    <location>
        <begin position="1"/>
        <end position="19"/>
    </location>
</feature>
<evidence type="ECO:0000313" key="11">
    <source>
        <dbReference type="Proteomes" id="UP000541444"/>
    </source>
</evidence>
<dbReference type="Pfam" id="PF01086">
    <property type="entry name" value="Clathrin_lg_ch"/>
    <property type="match status" value="1"/>
</dbReference>
<dbReference type="GO" id="GO:0072583">
    <property type="term" value="P:clathrin-dependent endocytosis"/>
    <property type="evidence" value="ECO:0007669"/>
    <property type="project" value="TreeGrafter"/>
</dbReference>
<keyword evidence="5 7" id="KW-0168">Coated pit</keyword>
<comment type="subcellular location">
    <subcellularLocation>
        <location evidence="2 7">Cytoplasmic vesicle membrane</location>
        <topology evidence="2 7">Peripheral membrane protein</topology>
        <orientation evidence="2 7">Cytoplasmic side</orientation>
    </subcellularLocation>
    <subcellularLocation>
        <location evidence="7">Membrane</location>
        <location evidence="7">Coated pit</location>
        <topology evidence="7">Peripheral membrane protein</topology>
        <orientation evidence="7">Cytoplasmic side</orientation>
    </subcellularLocation>
    <text evidence="7">Cytoplasmic face of coated pits and vesicles.</text>
</comment>
<evidence type="ECO:0000256" key="2">
    <source>
        <dbReference type="ARBA" id="ARBA00004180"/>
    </source>
</evidence>
<dbReference type="GO" id="GO:0005198">
    <property type="term" value="F:structural molecule activity"/>
    <property type="evidence" value="ECO:0007669"/>
    <property type="project" value="InterPro"/>
</dbReference>
<feature type="region of interest" description="Disordered" evidence="9">
    <location>
        <begin position="81"/>
        <end position="102"/>
    </location>
</feature>
<proteinExistence type="inferred from homology"/>
<comment type="caution">
    <text evidence="10">The sequence shown here is derived from an EMBL/GenBank/DDBJ whole genome shotgun (WGS) entry which is preliminary data.</text>
</comment>
<keyword evidence="11" id="KW-1185">Reference proteome</keyword>
<evidence type="ECO:0000256" key="3">
    <source>
        <dbReference type="ARBA" id="ARBA00005263"/>
    </source>
</evidence>
<evidence type="ECO:0000256" key="7">
    <source>
        <dbReference type="RuleBase" id="RU363137"/>
    </source>
</evidence>
<reference evidence="10 11" key="1">
    <citation type="journal article" date="2020" name="IScience">
        <title>Genome Sequencing of the Endangered Kingdonia uniflora (Circaeasteraceae, Ranunculales) Reveals Potential Mechanisms of Evolutionary Specialization.</title>
        <authorList>
            <person name="Sun Y."/>
            <person name="Deng T."/>
            <person name="Zhang A."/>
            <person name="Moore M.J."/>
            <person name="Landis J.B."/>
            <person name="Lin N."/>
            <person name="Zhang H."/>
            <person name="Zhang X."/>
            <person name="Huang J."/>
            <person name="Zhang X."/>
            <person name="Sun H."/>
            <person name="Wang H."/>
        </authorList>
    </citation>
    <scope>NUCLEOTIDE SEQUENCE [LARGE SCALE GENOMIC DNA]</scope>
    <source>
        <strain evidence="10">TB1705</strain>
        <tissue evidence="10">Leaf</tissue>
    </source>
</reference>
<accession>A0A7J7MFA8</accession>
<sequence>MSTTSPSFPDFQDNSSESTRPFDDAYTSYDSRFPSQRFDSFTNFTDTDSSVIDDSSPIFIDTPPQPPIYVSSGGFESYEIGLNGKDFDQSDGPVLPSPEEMEADVGSALREWRKQNAIRLAEKEKKEKELLNEIIEEAEDYKIEFYRRRKLAMETNKSTNREKEKVFVSNQEKFHVEADKNYWKTIADLVPHEVVSLEKKRGKKDNEKKPSIVVIRGPKPGKPTDLSRMRQILVKLKQNQPPHMKTAPPPAPAPAPVPAQPKDPKSTSAATDITNAVPIVQPVAVA</sequence>
<dbReference type="GO" id="GO:0030130">
    <property type="term" value="C:clathrin coat of trans-Golgi network vesicle"/>
    <property type="evidence" value="ECO:0007669"/>
    <property type="project" value="InterPro"/>
</dbReference>
<evidence type="ECO:0000313" key="10">
    <source>
        <dbReference type="EMBL" id="KAF6153576.1"/>
    </source>
</evidence>
<feature type="compositionally biased region" description="Pro residues" evidence="9">
    <location>
        <begin position="247"/>
        <end position="261"/>
    </location>
</feature>
<dbReference type="InterPro" id="IPR000996">
    <property type="entry name" value="Clathrin_L-chain"/>
</dbReference>
<name>A0A7J7MFA8_9MAGN</name>
<evidence type="ECO:0000256" key="9">
    <source>
        <dbReference type="SAM" id="MobiDB-lite"/>
    </source>
</evidence>
<dbReference type="PANTHER" id="PTHR10639">
    <property type="entry name" value="CLATHRIN LIGHT CHAIN"/>
    <property type="match status" value="1"/>
</dbReference>
<evidence type="ECO:0000256" key="8">
    <source>
        <dbReference type="SAM" id="Coils"/>
    </source>
</evidence>
<organism evidence="10 11">
    <name type="scientific">Kingdonia uniflora</name>
    <dbReference type="NCBI Taxonomy" id="39325"/>
    <lineage>
        <taxon>Eukaryota</taxon>
        <taxon>Viridiplantae</taxon>
        <taxon>Streptophyta</taxon>
        <taxon>Embryophyta</taxon>
        <taxon>Tracheophyta</taxon>
        <taxon>Spermatophyta</taxon>
        <taxon>Magnoliopsida</taxon>
        <taxon>Ranunculales</taxon>
        <taxon>Circaeasteraceae</taxon>
        <taxon>Kingdonia</taxon>
    </lineage>
</organism>
<comment type="function">
    <text evidence="1 7">Clathrin is the major protein of the polyhedral coat of coated pits and vesicles.</text>
</comment>
<protein>
    <recommendedName>
        <fullName evidence="7">Clathrin light chain</fullName>
    </recommendedName>
</protein>
<keyword evidence="8" id="KW-0175">Coiled coil</keyword>
<dbReference type="AlphaFoldDB" id="A0A7J7MFA8"/>
<feature type="region of interest" description="Disordered" evidence="9">
    <location>
        <begin position="237"/>
        <end position="286"/>
    </location>
</feature>
<dbReference type="GO" id="GO:0006886">
    <property type="term" value="P:intracellular protein transport"/>
    <property type="evidence" value="ECO:0007669"/>
    <property type="project" value="InterPro"/>
</dbReference>
<evidence type="ECO:0000256" key="6">
    <source>
        <dbReference type="ARBA" id="ARBA00023329"/>
    </source>
</evidence>
<evidence type="ECO:0000256" key="4">
    <source>
        <dbReference type="ARBA" id="ARBA00023136"/>
    </source>
</evidence>
<dbReference type="EMBL" id="JACGCM010001560">
    <property type="protein sequence ID" value="KAF6153576.1"/>
    <property type="molecule type" value="Genomic_DNA"/>
</dbReference>
<dbReference type="PANTHER" id="PTHR10639:SF24">
    <property type="entry name" value="CLATHRIN LIGHT CHAIN 3"/>
    <property type="match status" value="1"/>
</dbReference>
<gene>
    <name evidence="10" type="ORF">GIB67_027443</name>
</gene>
<evidence type="ECO:0000256" key="5">
    <source>
        <dbReference type="ARBA" id="ARBA00023176"/>
    </source>
</evidence>
<keyword evidence="4 7" id="KW-0472">Membrane</keyword>
<evidence type="ECO:0000256" key="1">
    <source>
        <dbReference type="ARBA" id="ARBA00003913"/>
    </source>
</evidence>
<dbReference type="OrthoDB" id="782264at2759"/>